<feature type="non-terminal residue" evidence="2">
    <location>
        <position position="1"/>
    </location>
</feature>
<reference evidence="2" key="1">
    <citation type="journal article" date="2015" name="Nature">
        <title>Complex archaea that bridge the gap between prokaryotes and eukaryotes.</title>
        <authorList>
            <person name="Spang A."/>
            <person name="Saw J.H."/>
            <person name="Jorgensen S.L."/>
            <person name="Zaremba-Niedzwiedzka K."/>
            <person name="Martijn J."/>
            <person name="Lind A.E."/>
            <person name="van Eijk R."/>
            <person name="Schleper C."/>
            <person name="Guy L."/>
            <person name="Ettema T.J."/>
        </authorList>
    </citation>
    <scope>NUCLEOTIDE SEQUENCE</scope>
</reference>
<proteinExistence type="predicted"/>
<accession>A0A0F9CF53</accession>
<dbReference type="EMBL" id="LAZR01036357">
    <property type="protein sequence ID" value="KKL25062.1"/>
    <property type="molecule type" value="Genomic_DNA"/>
</dbReference>
<protein>
    <submittedName>
        <fullName evidence="2">Uncharacterized protein</fullName>
    </submittedName>
</protein>
<evidence type="ECO:0000256" key="1">
    <source>
        <dbReference type="SAM" id="Coils"/>
    </source>
</evidence>
<keyword evidence="1" id="KW-0175">Coiled coil</keyword>
<gene>
    <name evidence="2" type="ORF">LCGC14_2409060</name>
</gene>
<sequence>PEMVTIQNSEHNKMKNKEVARLTAEVEQFREALEEIRIEGEEYMDGPRENDASMGEIIEIARTALEKR</sequence>
<dbReference type="AlphaFoldDB" id="A0A0F9CF53"/>
<name>A0A0F9CF53_9ZZZZ</name>
<organism evidence="2">
    <name type="scientific">marine sediment metagenome</name>
    <dbReference type="NCBI Taxonomy" id="412755"/>
    <lineage>
        <taxon>unclassified sequences</taxon>
        <taxon>metagenomes</taxon>
        <taxon>ecological metagenomes</taxon>
    </lineage>
</organism>
<feature type="coiled-coil region" evidence="1">
    <location>
        <begin position="12"/>
        <end position="39"/>
    </location>
</feature>
<evidence type="ECO:0000313" key="2">
    <source>
        <dbReference type="EMBL" id="KKL25062.1"/>
    </source>
</evidence>
<comment type="caution">
    <text evidence="2">The sequence shown here is derived from an EMBL/GenBank/DDBJ whole genome shotgun (WGS) entry which is preliminary data.</text>
</comment>